<keyword evidence="2" id="KW-1185">Reference proteome</keyword>
<dbReference type="VEuPathDB" id="VectorBase:GPPI033121"/>
<proteinExistence type="predicted"/>
<reference evidence="2" key="1">
    <citation type="submission" date="2015-01" db="EMBL/GenBank/DDBJ databases">
        <authorList>
            <person name="Aksoy S."/>
            <person name="Warren W."/>
            <person name="Wilson R.K."/>
        </authorList>
    </citation>
    <scope>NUCLEOTIDE SEQUENCE [LARGE SCALE GENOMIC DNA]</scope>
    <source>
        <strain evidence="2">IAEA</strain>
    </source>
</reference>
<dbReference type="EMBL" id="JXJN01015968">
    <property type="status" value="NOT_ANNOTATED_CDS"/>
    <property type="molecule type" value="Genomic_DNA"/>
</dbReference>
<dbReference type="Proteomes" id="UP000092460">
    <property type="component" value="Unassembled WGS sequence"/>
</dbReference>
<dbReference type="EnsemblMetazoa" id="GPPI033121-RA">
    <property type="protein sequence ID" value="GPPI033121-PA"/>
    <property type="gene ID" value="GPPI033121"/>
</dbReference>
<accession>A0A1B0BKJ4</accession>
<reference evidence="1" key="2">
    <citation type="submission" date="2020-05" db="UniProtKB">
        <authorList>
            <consortium name="EnsemblMetazoa"/>
        </authorList>
    </citation>
    <scope>IDENTIFICATION</scope>
    <source>
        <strain evidence="1">IAEA</strain>
    </source>
</reference>
<dbReference type="AlphaFoldDB" id="A0A1B0BKJ4"/>
<name>A0A1B0BKJ4_9MUSC</name>
<organism evidence="1 2">
    <name type="scientific">Glossina palpalis gambiensis</name>
    <dbReference type="NCBI Taxonomy" id="67801"/>
    <lineage>
        <taxon>Eukaryota</taxon>
        <taxon>Metazoa</taxon>
        <taxon>Ecdysozoa</taxon>
        <taxon>Arthropoda</taxon>
        <taxon>Hexapoda</taxon>
        <taxon>Insecta</taxon>
        <taxon>Pterygota</taxon>
        <taxon>Neoptera</taxon>
        <taxon>Endopterygota</taxon>
        <taxon>Diptera</taxon>
        <taxon>Brachycera</taxon>
        <taxon>Muscomorpha</taxon>
        <taxon>Hippoboscoidea</taxon>
        <taxon>Glossinidae</taxon>
        <taxon>Glossina</taxon>
    </lineage>
</organism>
<evidence type="ECO:0000313" key="1">
    <source>
        <dbReference type="EnsemblMetazoa" id="GPPI033121-PA"/>
    </source>
</evidence>
<sequence length="96" mass="11046">MNNVHCIGELCCFDHLHSTLRSNYHLKSHLNNFSVNILECFSQNLNIMRMIILIIVSKGTLHNNHSSNLHRNFLKTKTIVCITERSTVSVTETSYT</sequence>
<evidence type="ECO:0000313" key="2">
    <source>
        <dbReference type="Proteomes" id="UP000092460"/>
    </source>
</evidence>
<protein>
    <submittedName>
        <fullName evidence="1">Uncharacterized protein</fullName>
    </submittedName>
</protein>